<organism evidence="17 18">
    <name type="scientific">Rattus norvegicus</name>
    <name type="common">Rat</name>
    <dbReference type="NCBI Taxonomy" id="10116"/>
    <lineage>
        <taxon>Eukaryota</taxon>
        <taxon>Metazoa</taxon>
        <taxon>Chordata</taxon>
        <taxon>Craniata</taxon>
        <taxon>Vertebrata</taxon>
        <taxon>Euteleostomi</taxon>
        <taxon>Mammalia</taxon>
        <taxon>Eutheria</taxon>
        <taxon>Euarchontoglires</taxon>
        <taxon>Glires</taxon>
        <taxon>Rodentia</taxon>
        <taxon>Myomorpha</taxon>
        <taxon>Muroidea</taxon>
        <taxon>Muridae</taxon>
        <taxon>Murinae</taxon>
        <taxon>Rattus</taxon>
    </lineage>
</organism>
<comment type="catalytic activity">
    <reaction evidence="15">
        <text>N(6),N(6),N(6)-trimethyl-L-lysyl(4)-[histone H3] + 3 2-oxoglutarate + 3 O2 = L-lysyl(4)-[histone H3] + 3 formaldehyde + 3 succinate + 3 CO2</text>
        <dbReference type="Rhea" id="RHEA:60208"/>
        <dbReference type="Rhea" id="RHEA-COMP:15537"/>
        <dbReference type="Rhea" id="RHEA-COMP:15547"/>
        <dbReference type="ChEBI" id="CHEBI:15379"/>
        <dbReference type="ChEBI" id="CHEBI:16526"/>
        <dbReference type="ChEBI" id="CHEBI:16810"/>
        <dbReference type="ChEBI" id="CHEBI:16842"/>
        <dbReference type="ChEBI" id="CHEBI:29969"/>
        <dbReference type="ChEBI" id="CHEBI:30031"/>
        <dbReference type="ChEBI" id="CHEBI:61961"/>
        <dbReference type="EC" id="1.14.11.67"/>
    </reaction>
</comment>
<evidence type="ECO:0000256" key="5">
    <source>
        <dbReference type="ARBA" id="ARBA00022553"/>
    </source>
</evidence>
<dbReference type="PROSITE" id="PS01359">
    <property type="entry name" value="ZF_PHD_1"/>
    <property type="match status" value="1"/>
</dbReference>
<evidence type="ECO:0000256" key="2">
    <source>
        <dbReference type="ARBA" id="ARBA00004123"/>
    </source>
</evidence>
<dbReference type="Proteomes" id="UP000234681">
    <property type="component" value="Chromosome X"/>
</dbReference>
<evidence type="ECO:0000256" key="12">
    <source>
        <dbReference type="ARBA" id="ARBA00023002"/>
    </source>
</evidence>
<keyword evidence="11" id="KW-0223">Dioxygenase</keyword>
<dbReference type="SMART" id="SM00558">
    <property type="entry name" value="JmjC"/>
    <property type="match status" value="1"/>
</dbReference>
<keyword evidence="8" id="KW-0863">Zinc-finger</keyword>
<dbReference type="GO" id="GO:0034647">
    <property type="term" value="F:histone H3K4me/H3K4me2/H3K4me3 demethylase activity"/>
    <property type="evidence" value="ECO:0007669"/>
    <property type="project" value="UniProtKB-EC"/>
</dbReference>
<dbReference type="Pfam" id="PF02373">
    <property type="entry name" value="JmjC"/>
    <property type="match status" value="1"/>
</dbReference>
<dbReference type="Gene3D" id="3.30.40.10">
    <property type="entry name" value="Zinc/RING finger domain, C3HC4 (zinc finger)"/>
    <property type="match status" value="1"/>
</dbReference>
<dbReference type="GO" id="GO:0005634">
    <property type="term" value="C:nucleus"/>
    <property type="evidence" value="ECO:0007669"/>
    <property type="project" value="UniProtKB-SubCell"/>
</dbReference>
<evidence type="ECO:0000256" key="10">
    <source>
        <dbReference type="ARBA" id="ARBA00022853"/>
    </source>
</evidence>
<name>A6KLB7_RAT</name>
<accession>A6KLB7</accession>
<protein>
    <recommendedName>
        <fullName evidence="4">[histone H3]-trimethyl-L-lysine(4) demethylase</fullName>
        <ecNumber evidence="4">1.14.11.67</ecNumber>
    </recommendedName>
</protein>
<keyword evidence="10" id="KW-0156">Chromatin regulator</keyword>
<dbReference type="GO" id="GO:0008270">
    <property type="term" value="F:zinc ion binding"/>
    <property type="evidence" value="ECO:0007669"/>
    <property type="project" value="UniProtKB-KW"/>
</dbReference>
<dbReference type="InterPro" id="IPR003347">
    <property type="entry name" value="JmjC_dom"/>
</dbReference>
<dbReference type="InterPro" id="IPR048615">
    <property type="entry name" value="KDM5_C-hel"/>
</dbReference>
<keyword evidence="13" id="KW-0408">Iron</keyword>
<gene>
    <name evidence="17" type="ORF">rCG_38967</name>
</gene>
<evidence type="ECO:0000259" key="16">
    <source>
        <dbReference type="PROSITE" id="PS51184"/>
    </source>
</evidence>
<dbReference type="Gene3D" id="2.60.120.650">
    <property type="entry name" value="Cupin"/>
    <property type="match status" value="1"/>
</dbReference>
<keyword evidence="7" id="KW-0677">Repeat</keyword>
<dbReference type="FunFam" id="3.30.40.10:FF:000072">
    <property type="entry name" value="lysine-specific demethylase 5C isoform X2"/>
    <property type="match status" value="1"/>
</dbReference>
<dbReference type="InterPro" id="IPR013637">
    <property type="entry name" value="Lys_sp_deMease-like_dom"/>
</dbReference>
<reference evidence="17 18" key="1">
    <citation type="submission" date="2005-09" db="EMBL/GenBank/DDBJ databases">
        <authorList>
            <person name="Mural R.J."/>
            <person name="Li P.W."/>
            <person name="Adams M.D."/>
            <person name="Amanatides P.G."/>
            <person name="Baden-Tillson H."/>
            <person name="Barnstead M."/>
            <person name="Chin S.H."/>
            <person name="Dew I."/>
            <person name="Evans C.A."/>
            <person name="Ferriera S."/>
            <person name="Flanigan M."/>
            <person name="Fosler C."/>
            <person name="Glodek A."/>
            <person name="Gu Z."/>
            <person name="Holt R.A."/>
            <person name="Jennings D."/>
            <person name="Kraft C.L."/>
            <person name="Lu F."/>
            <person name="Nguyen T."/>
            <person name="Nusskern D.R."/>
            <person name="Pfannkoch C.M."/>
            <person name="Sitter C."/>
            <person name="Sutton G.G."/>
            <person name="Venter J.C."/>
            <person name="Wang Z."/>
            <person name="Woodage T."/>
            <person name="Zheng X.H."/>
            <person name="Zhong F."/>
        </authorList>
    </citation>
    <scope>NUCLEOTIDE SEQUENCE [LARGE SCALE GENOMIC DNA]</scope>
    <source>
        <strain>BN</strain>
        <strain evidence="18">Sprague-Dawley</strain>
    </source>
</reference>
<dbReference type="AlphaFoldDB" id="A6KLB7"/>
<dbReference type="InterPro" id="IPR004198">
    <property type="entry name" value="Znf_C5HC2"/>
</dbReference>
<dbReference type="PROSITE" id="PS51184">
    <property type="entry name" value="JMJC"/>
    <property type="match status" value="1"/>
</dbReference>
<keyword evidence="14" id="KW-0539">Nucleus</keyword>
<comment type="subcellular location">
    <subcellularLocation>
        <location evidence="2">Nucleus</location>
    </subcellularLocation>
</comment>
<dbReference type="SUPFAM" id="SSF51197">
    <property type="entry name" value="Clavaminate synthase-like"/>
    <property type="match status" value="1"/>
</dbReference>
<dbReference type="SUPFAM" id="SSF57903">
    <property type="entry name" value="FYVE/PHD zinc finger"/>
    <property type="match status" value="1"/>
</dbReference>
<evidence type="ECO:0000256" key="8">
    <source>
        <dbReference type="ARBA" id="ARBA00022771"/>
    </source>
</evidence>
<dbReference type="EC" id="1.14.11.67" evidence="4"/>
<evidence type="ECO:0000256" key="13">
    <source>
        <dbReference type="ARBA" id="ARBA00023004"/>
    </source>
</evidence>
<dbReference type="Pfam" id="PF08429">
    <property type="entry name" value="PLU-1"/>
    <property type="match status" value="2"/>
</dbReference>
<comment type="similarity">
    <text evidence="3">Belongs to the JARID1 histone demethylase family.</text>
</comment>
<evidence type="ECO:0000256" key="15">
    <source>
        <dbReference type="ARBA" id="ARBA00048734"/>
    </source>
</evidence>
<dbReference type="PANTHER" id="PTHR10694:SF43">
    <property type="entry name" value="LYSINE-SPECIFIC DEMETHYLASE 5C"/>
    <property type="match status" value="1"/>
</dbReference>
<dbReference type="InterPro" id="IPR013083">
    <property type="entry name" value="Znf_RING/FYVE/PHD"/>
</dbReference>
<dbReference type="EMBL" id="CH474063">
    <property type="protein sequence ID" value="EDL86302.1"/>
    <property type="molecule type" value="Genomic_DNA"/>
</dbReference>
<keyword evidence="9" id="KW-0862">Zinc</keyword>
<evidence type="ECO:0000256" key="9">
    <source>
        <dbReference type="ARBA" id="ARBA00022833"/>
    </source>
</evidence>
<proteinExistence type="inferred from homology"/>
<evidence type="ECO:0000256" key="6">
    <source>
        <dbReference type="ARBA" id="ARBA00022723"/>
    </source>
</evidence>
<evidence type="ECO:0000313" key="17">
    <source>
        <dbReference type="EMBL" id="EDL86302.1"/>
    </source>
</evidence>
<evidence type="ECO:0000256" key="7">
    <source>
        <dbReference type="ARBA" id="ARBA00022737"/>
    </source>
</evidence>
<evidence type="ECO:0000256" key="1">
    <source>
        <dbReference type="ARBA" id="ARBA00001954"/>
    </source>
</evidence>
<dbReference type="InterPro" id="IPR019786">
    <property type="entry name" value="Zinc_finger_PHD-type_CS"/>
</dbReference>
<dbReference type="InterPro" id="IPR011011">
    <property type="entry name" value="Znf_FYVE_PHD"/>
</dbReference>
<dbReference type="PANTHER" id="PTHR10694">
    <property type="entry name" value="LYSINE-SPECIFIC DEMETHYLASE"/>
    <property type="match status" value="1"/>
</dbReference>
<dbReference type="Pfam" id="PF21323">
    <property type="entry name" value="KDM5_C-hel"/>
    <property type="match status" value="1"/>
</dbReference>
<evidence type="ECO:0000313" key="18">
    <source>
        <dbReference type="Proteomes" id="UP000234681"/>
    </source>
</evidence>
<evidence type="ECO:0000256" key="14">
    <source>
        <dbReference type="ARBA" id="ARBA00023242"/>
    </source>
</evidence>
<evidence type="ECO:0000256" key="3">
    <source>
        <dbReference type="ARBA" id="ARBA00006801"/>
    </source>
</evidence>
<keyword evidence="6" id="KW-0479">Metal-binding</keyword>
<keyword evidence="5" id="KW-0597">Phosphoprotein</keyword>
<dbReference type="Pfam" id="PF02928">
    <property type="entry name" value="zf-C5HC2"/>
    <property type="match status" value="1"/>
</dbReference>
<keyword evidence="12" id="KW-0560">Oxidoreductase</keyword>
<sequence>MGEPKTWYGVPSLAAEHLEEVMKKLTPELFDSQPDLLHQLVTLMNPNTLMSHGVPVVRTNQCAGEFVITFPRAYHSGFNQGYNFAEAVNFCTADWLPAGRQCIEHYRRLRRYCVFSHEELICKMAACPEKLDLNLAAAVHKEMFIMVQEERRLRKALLEKGITEAEREAFELLPDDERQCIKCKTTCFLSALACYDCPDGLVCLSHINDLCKCSSSRQYLRYRYTLDELPAMLHKLKVRAESFDTWANKVRVALEVEDGRKRSLEELRALESEARERRFPNSELLQRLKNCLSEAEACVSRALGLGILEQVEAYQTEAREALVSQPSSPGLLQSLLERGQQLGVEVPEAQQLQRQVEQARWLDEVKRTLAPSARRGTLAIMRGLLVAGASVAPSPAVDKAQAELQELLTIAERWEEKAHLCLEARQKHPPATLEAIIHEAENIPVHLPNIQSLKEALAKARAWIADVDEIQNGDHYPCLDDLEGLVAVGRDLPVGLEELRQLELQVLTAHSWREKASKTFLKKNSCYTLLEVLCPCADAGSDSTKRSRWMEKELGLYKSDTELLGLSAQDLRDPGSVIVAFKEGEQKEKEGILQLRRTNSAKPSPLASLTTNSSTASICVCGQVPAGVGALQCDLCQDWFHGRCVTVPRLLSSQRSSLTSSPLLAWWEWDTKFLCPLCMRSRRPRLETILALLVALQRLPVRLPEGEALQCLTERAISWQGRARQVLASEEVTALLGRLAELRQRLQAESKPEESLAYSSDGGDGTGNMPKIWSCYPRYYHS</sequence>
<evidence type="ECO:0000256" key="4">
    <source>
        <dbReference type="ARBA" id="ARBA00012902"/>
    </source>
</evidence>
<comment type="cofactor">
    <cofactor evidence="1">
        <name>Fe(2+)</name>
        <dbReference type="ChEBI" id="CHEBI:29033"/>
    </cofactor>
</comment>
<feature type="domain" description="JmjC" evidence="16">
    <location>
        <begin position="1"/>
        <end position="107"/>
    </location>
</feature>
<evidence type="ECO:0000256" key="11">
    <source>
        <dbReference type="ARBA" id="ARBA00022964"/>
    </source>
</evidence>
<dbReference type="SMART" id="SM00249">
    <property type="entry name" value="PHD"/>
    <property type="match status" value="1"/>
</dbReference>
<dbReference type="InterPro" id="IPR001965">
    <property type="entry name" value="Znf_PHD"/>
</dbReference>